<feature type="region of interest" description="Disordered" evidence="1">
    <location>
        <begin position="54"/>
        <end position="115"/>
    </location>
</feature>
<evidence type="ECO:0000256" key="1">
    <source>
        <dbReference type="SAM" id="MobiDB-lite"/>
    </source>
</evidence>
<organism evidence="2 3">
    <name type="scientific">Streptosporangium longisporum</name>
    <dbReference type="NCBI Taxonomy" id="46187"/>
    <lineage>
        <taxon>Bacteria</taxon>
        <taxon>Bacillati</taxon>
        <taxon>Actinomycetota</taxon>
        <taxon>Actinomycetes</taxon>
        <taxon>Streptosporangiales</taxon>
        <taxon>Streptosporangiaceae</taxon>
        <taxon>Streptosporangium</taxon>
    </lineage>
</organism>
<evidence type="ECO:0000313" key="3">
    <source>
        <dbReference type="Proteomes" id="UP001499930"/>
    </source>
</evidence>
<feature type="compositionally biased region" description="Basic and acidic residues" evidence="1">
    <location>
        <begin position="1"/>
        <end position="10"/>
    </location>
</feature>
<dbReference type="EMBL" id="BAAAWD010000017">
    <property type="protein sequence ID" value="GAA3029026.1"/>
    <property type="molecule type" value="Genomic_DNA"/>
</dbReference>
<name>A0ABP6L0U4_9ACTN</name>
<keyword evidence="3" id="KW-1185">Reference proteome</keyword>
<gene>
    <name evidence="2" type="ORF">GCM10017559_64450</name>
</gene>
<evidence type="ECO:0000313" key="2">
    <source>
        <dbReference type="EMBL" id="GAA3029026.1"/>
    </source>
</evidence>
<proteinExistence type="predicted"/>
<accession>A0ABP6L0U4</accession>
<sequence length="115" mass="12757">MLAHPTDTRCARAGQPYAPAQPPGPVLDRHPSTPCLRQRAYPLIKSDDDDAALLPNRHNFRHPDTPARRTAFTAYRGQRRLTPPAASLAMRRRSPEDNSAYLHTPSATCPHARAT</sequence>
<protein>
    <submittedName>
        <fullName evidence="2">Uncharacterized protein</fullName>
    </submittedName>
</protein>
<dbReference type="Proteomes" id="UP001499930">
    <property type="component" value="Unassembled WGS sequence"/>
</dbReference>
<reference evidence="3" key="1">
    <citation type="journal article" date="2019" name="Int. J. Syst. Evol. Microbiol.">
        <title>The Global Catalogue of Microorganisms (GCM) 10K type strain sequencing project: providing services to taxonomists for standard genome sequencing and annotation.</title>
        <authorList>
            <consortium name="The Broad Institute Genomics Platform"/>
            <consortium name="The Broad Institute Genome Sequencing Center for Infectious Disease"/>
            <person name="Wu L."/>
            <person name="Ma J."/>
        </authorList>
    </citation>
    <scope>NUCLEOTIDE SEQUENCE [LARGE SCALE GENOMIC DNA]</scope>
    <source>
        <strain evidence="3">JCM 3106</strain>
    </source>
</reference>
<comment type="caution">
    <text evidence="2">The sequence shown here is derived from an EMBL/GenBank/DDBJ whole genome shotgun (WGS) entry which is preliminary data.</text>
</comment>
<feature type="region of interest" description="Disordered" evidence="1">
    <location>
        <begin position="1"/>
        <end position="33"/>
    </location>
</feature>